<accession>A0ABT1GJE3</accession>
<dbReference type="PANTHER" id="PTHR32552">
    <property type="entry name" value="FERRICHROME IRON RECEPTOR-RELATED"/>
    <property type="match status" value="1"/>
</dbReference>
<reference evidence="16" key="1">
    <citation type="submission" date="2022-03" db="EMBL/GenBank/DDBJ databases">
        <title>Genome Encyclopedia of Bacteria and Archaea VI: Functional Genomics of Type Strains.</title>
        <authorList>
            <person name="Whitman W."/>
        </authorList>
    </citation>
    <scope>NUCLEOTIDE SEQUENCE</scope>
    <source>
        <strain evidence="16">HSC-15S17</strain>
    </source>
</reference>
<evidence type="ECO:0000256" key="5">
    <source>
        <dbReference type="ARBA" id="ARBA00022692"/>
    </source>
</evidence>
<comment type="caution">
    <text evidence="16">The sequence shown here is derived from an EMBL/GenBank/DDBJ whole genome shotgun (WGS) entry which is preliminary data.</text>
</comment>
<protein>
    <submittedName>
        <fullName evidence="16">Iron complex outermembrane receptor protein</fullName>
    </submittedName>
</protein>
<comment type="subcellular location">
    <subcellularLocation>
        <location evidence="1 11">Cell outer membrane</location>
        <topology evidence="1 11">Multi-pass membrane protein</topology>
    </subcellularLocation>
</comment>
<dbReference type="PANTHER" id="PTHR32552:SF81">
    <property type="entry name" value="TONB-DEPENDENT OUTER MEMBRANE RECEPTOR"/>
    <property type="match status" value="1"/>
</dbReference>
<keyword evidence="2 11" id="KW-0813">Transport</keyword>
<dbReference type="Pfam" id="PF07715">
    <property type="entry name" value="Plug"/>
    <property type="match status" value="1"/>
</dbReference>
<evidence type="ECO:0000256" key="7">
    <source>
        <dbReference type="ARBA" id="ARBA00023065"/>
    </source>
</evidence>
<dbReference type="Pfam" id="PF00593">
    <property type="entry name" value="TonB_dep_Rec_b-barrel"/>
    <property type="match status" value="1"/>
</dbReference>
<evidence type="ECO:0000256" key="11">
    <source>
        <dbReference type="PROSITE-ProRule" id="PRU01360"/>
    </source>
</evidence>
<evidence type="ECO:0000259" key="15">
    <source>
        <dbReference type="Pfam" id="PF07715"/>
    </source>
</evidence>
<evidence type="ECO:0000256" key="12">
    <source>
        <dbReference type="RuleBase" id="RU003357"/>
    </source>
</evidence>
<dbReference type="Proteomes" id="UP001162889">
    <property type="component" value="Unassembled WGS sequence"/>
</dbReference>
<evidence type="ECO:0000313" key="17">
    <source>
        <dbReference type="Proteomes" id="UP001162889"/>
    </source>
</evidence>
<keyword evidence="13" id="KW-0732">Signal</keyword>
<evidence type="ECO:0000259" key="14">
    <source>
        <dbReference type="Pfam" id="PF00593"/>
    </source>
</evidence>
<comment type="similarity">
    <text evidence="11 12">Belongs to the TonB-dependent receptor family.</text>
</comment>
<keyword evidence="5 11" id="KW-0812">Transmembrane</keyword>
<evidence type="ECO:0000256" key="6">
    <source>
        <dbReference type="ARBA" id="ARBA00023004"/>
    </source>
</evidence>
<feature type="domain" description="TonB-dependent receptor plug" evidence="15">
    <location>
        <begin position="53"/>
        <end position="160"/>
    </location>
</feature>
<dbReference type="EMBL" id="JALJZU010000005">
    <property type="protein sequence ID" value="MCP2009075.1"/>
    <property type="molecule type" value="Genomic_DNA"/>
</dbReference>
<keyword evidence="10 11" id="KW-0998">Cell outer membrane</keyword>
<evidence type="ECO:0000256" key="9">
    <source>
        <dbReference type="ARBA" id="ARBA00023136"/>
    </source>
</evidence>
<evidence type="ECO:0000256" key="4">
    <source>
        <dbReference type="ARBA" id="ARBA00022496"/>
    </source>
</evidence>
<evidence type="ECO:0000313" key="16">
    <source>
        <dbReference type="EMBL" id="MCP2009075.1"/>
    </source>
</evidence>
<dbReference type="RefSeq" id="WP_262311739.1">
    <property type="nucleotide sequence ID" value="NZ_JAHTGR010000020.1"/>
</dbReference>
<feature type="domain" description="TonB-dependent receptor-like beta-barrel" evidence="14">
    <location>
        <begin position="320"/>
        <end position="771"/>
    </location>
</feature>
<keyword evidence="8 12" id="KW-0798">TonB box</keyword>
<keyword evidence="3 11" id="KW-1134">Transmembrane beta strand</keyword>
<evidence type="ECO:0000256" key="1">
    <source>
        <dbReference type="ARBA" id="ARBA00004571"/>
    </source>
</evidence>
<feature type="signal peptide" evidence="13">
    <location>
        <begin position="1"/>
        <end position="34"/>
    </location>
</feature>
<evidence type="ECO:0000256" key="8">
    <source>
        <dbReference type="ARBA" id="ARBA00023077"/>
    </source>
</evidence>
<keyword evidence="9 11" id="KW-0472">Membrane</keyword>
<proteinExistence type="inferred from homology"/>
<evidence type="ECO:0000256" key="13">
    <source>
        <dbReference type="SAM" id="SignalP"/>
    </source>
</evidence>
<evidence type="ECO:0000256" key="2">
    <source>
        <dbReference type="ARBA" id="ARBA00022448"/>
    </source>
</evidence>
<keyword evidence="17" id="KW-1185">Reference proteome</keyword>
<evidence type="ECO:0000256" key="3">
    <source>
        <dbReference type="ARBA" id="ARBA00022452"/>
    </source>
</evidence>
<organism evidence="16 17">
    <name type="scientific">Duganella violaceipulchra</name>
    <dbReference type="NCBI Taxonomy" id="2849652"/>
    <lineage>
        <taxon>Bacteria</taxon>
        <taxon>Pseudomonadati</taxon>
        <taxon>Pseudomonadota</taxon>
        <taxon>Betaproteobacteria</taxon>
        <taxon>Burkholderiales</taxon>
        <taxon>Oxalobacteraceae</taxon>
        <taxon>Telluria group</taxon>
        <taxon>Duganella</taxon>
    </lineage>
</organism>
<keyword evidence="16" id="KW-0675">Receptor</keyword>
<feature type="chain" id="PRO_5046978957" evidence="13">
    <location>
        <begin position="35"/>
        <end position="808"/>
    </location>
</feature>
<dbReference type="InterPro" id="IPR039426">
    <property type="entry name" value="TonB-dep_rcpt-like"/>
</dbReference>
<name>A0ABT1GJE3_9BURK</name>
<dbReference type="InterPro" id="IPR012910">
    <property type="entry name" value="Plug_dom"/>
</dbReference>
<dbReference type="Gene3D" id="2.40.170.20">
    <property type="entry name" value="TonB-dependent receptor, beta-barrel domain"/>
    <property type="match status" value="1"/>
</dbReference>
<dbReference type="InterPro" id="IPR000531">
    <property type="entry name" value="Beta-barrel_TonB"/>
</dbReference>
<keyword evidence="7" id="KW-0406">Ion transport</keyword>
<sequence>MKTPATKPPSSRMRILAHHIAMAFAGGATLAAHAASDDIQKVVVTAQSRSQSVQDVPISMEVVTARDIQNLGAKNLGDLTGYLPGLQVDATQATQPVFGIRGVQPGDFGIGTDTPVGIYVDGVYTGKTGGALMNFIDIQRVEVLKGPQGTLFGRNSAAGAISVVTNEPDDNFDMAGHIKVGNDNRVNLDAMLNLPLGKDTAARLVVVRAASDGWVRNTTTGTRTGGDNSWATRLSLKQKIKDATLNLSWEHEQLRQHGWPAFGVVKNPTLPQSGYTGVYDAAYVANFVDPRKAPLENDTDGRERRVFDGVTLRAELPLGGVTLRSTSAFRTFSSSNLTDNDGTSRADFHLATDDHKSAYNWQQEFKLSGKTDKLDWIAGVSFYDNRERQISSANVNTATLDSISQMQGGAADFATLFAGLAQAGVPGVDGSSNFSWGENTYPKLHSRAVSIYEDIIWHVTPSTNLTTGVRWSRDRKTMQWYVPARQSPELDALLNTYGPAAGLDATSLPANVVFSAAGQLAATPVSASHSWNDWSPRVVLDHKLTGDLLLFASLSQGYQAGGFNVFTPPNPASADAKARDPSFAPEKMTNLELGFKLYLPSMRATLNGSLFAYRFKNLQDIKLGGTGAISTYNIVSSDPQAKGLDLDGRIRVAPNVTLFAGLELIDQTYHRYQTTGSDGATLNLSGQPVGTPVFSGIAGVNGSWEAPGGRISATLQGSYHGKSRCNDDTRALQCMNAPAFRTGTSVGKADLRLAWDSAGGKFGVALLVNNLFDKRYVYNLDGQTKPLGMPFASITPPRTIGLELRGSL</sequence>
<keyword evidence="4" id="KW-0410">Iron transport</keyword>
<keyword evidence="6" id="KW-0408">Iron</keyword>
<dbReference type="PROSITE" id="PS52016">
    <property type="entry name" value="TONB_DEPENDENT_REC_3"/>
    <property type="match status" value="1"/>
</dbReference>
<dbReference type="SUPFAM" id="SSF56935">
    <property type="entry name" value="Porins"/>
    <property type="match status" value="1"/>
</dbReference>
<dbReference type="InterPro" id="IPR036942">
    <property type="entry name" value="Beta-barrel_TonB_sf"/>
</dbReference>
<gene>
    <name evidence="16" type="ORF">L1274_002788</name>
</gene>
<evidence type="ECO:0000256" key="10">
    <source>
        <dbReference type="ARBA" id="ARBA00023237"/>
    </source>
</evidence>